<dbReference type="AlphaFoldDB" id="A0AA97ENG8"/>
<dbReference type="EMBL" id="CP136521">
    <property type="protein sequence ID" value="WOD44181.1"/>
    <property type="molecule type" value="Genomic_DNA"/>
</dbReference>
<name>A0AA97ENG8_9FLAO</name>
<reference evidence="3" key="1">
    <citation type="submission" date="2024-06" db="EMBL/GenBank/DDBJ databases">
        <title>Hwangdonia haimaensis gen. nov., sp. nov., a member of the family Flavobacteriaceae isolated from the haima cold seep.</title>
        <authorList>
            <person name="Li J."/>
        </authorList>
    </citation>
    <scope>NUCLEOTIDE SEQUENCE [LARGE SCALE GENOMIC DNA]</scope>
    <source>
        <strain evidence="3">SCSIO 19198</strain>
    </source>
</reference>
<dbReference type="Pfam" id="PF26395">
    <property type="entry name" value="E2-CBASS"/>
    <property type="match status" value="1"/>
</dbReference>
<protein>
    <recommendedName>
        <fullName evidence="1">Type II CBASS E2 protein domain-containing protein</fullName>
    </recommendedName>
</protein>
<dbReference type="InterPro" id="IPR058588">
    <property type="entry name" value="E2-CBASS"/>
</dbReference>
<feature type="domain" description="Type II CBASS E2 protein" evidence="1">
    <location>
        <begin position="28"/>
        <end position="148"/>
    </location>
</feature>
<dbReference type="KEGG" id="hws:RNZ46_02705"/>
<proteinExistence type="predicted"/>
<evidence type="ECO:0000259" key="1">
    <source>
        <dbReference type="Pfam" id="PF26395"/>
    </source>
</evidence>
<evidence type="ECO:0000313" key="3">
    <source>
        <dbReference type="Proteomes" id="UP001302486"/>
    </source>
</evidence>
<dbReference type="RefSeq" id="WP_316983855.1">
    <property type="nucleotide sequence ID" value="NZ_CP136521.1"/>
</dbReference>
<keyword evidence="3" id="KW-1185">Reference proteome</keyword>
<gene>
    <name evidence="2" type="ORF">RNZ46_02705</name>
</gene>
<organism evidence="2 3">
    <name type="scientific">Hwangdonia lutea</name>
    <dbReference type="NCBI Taxonomy" id="3075823"/>
    <lineage>
        <taxon>Bacteria</taxon>
        <taxon>Pseudomonadati</taxon>
        <taxon>Bacteroidota</taxon>
        <taxon>Flavobacteriia</taxon>
        <taxon>Flavobacteriales</taxon>
        <taxon>Flavobacteriaceae</taxon>
        <taxon>Hwangdonia</taxon>
    </lineage>
</organism>
<sequence length="152" mass="18500">MAVRKFHRNRFNKSNTFLSTKLILVREKKLIEINYAFLKCTISNNKLICFGHTKPTEYSKEYEFKVIYDGLSPPKVFVIKPDIVYNNDIHMFPKDNTLCLYHSKTDDFYWDNKKHHIHSTIIPWTLEWFIYYELYMISGKWEHPYIDHRLTK</sequence>
<dbReference type="Proteomes" id="UP001302486">
    <property type="component" value="Chromosome"/>
</dbReference>
<accession>A0AA97ENG8</accession>
<evidence type="ECO:0000313" key="2">
    <source>
        <dbReference type="EMBL" id="WOD44181.1"/>
    </source>
</evidence>